<dbReference type="Gene3D" id="3.40.1570.10">
    <property type="entry name" value="HemS/ChuS/ChuX like domains"/>
    <property type="match status" value="2"/>
</dbReference>
<dbReference type="Pfam" id="PF06228">
    <property type="entry name" value="ChuX_HutX"/>
    <property type="match status" value="1"/>
</dbReference>
<evidence type="ECO:0000313" key="3">
    <source>
        <dbReference type="EMBL" id="UNK04574.2"/>
    </source>
</evidence>
<dbReference type="Pfam" id="PF05171">
    <property type="entry name" value="HemS"/>
    <property type="match status" value="1"/>
</dbReference>
<dbReference type="CDD" id="cd16831">
    <property type="entry name" value="HemS-like_C"/>
    <property type="match status" value="1"/>
</dbReference>
<dbReference type="AlphaFoldDB" id="A0AAT9PDG0"/>
<dbReference type="GO" id="GO:0006826">
    <property type="term" value="P:iron ion transport"/>
    <property type="evidence" value="ECO:0007669"/>
    <property type="project" value="InterPro"/>
</dbReference>
<reference evidence="3" key="1">
    <citation type="submission" date="2024-03" db="EMBL/GenBank/DDBJ databases">
        <title>Psychrobacter raelis sp. nov. isolated from a dog with peritonitis.</title>
        <authorList>
            <person name="Schiavone A."/>
            <person name="Manzulli V."/>
            <person name="Camarda A."/>
            <person name="Cafiero M.A."/>
            <person name="Vasco I."/>
            <person name="Marino L."/>
            <person name="Pennuzzi G."/>
            <person name="Serrecchia L."/>
            <person name="Galante D."/>
            <person name="Pugliese N."/>
        </authorList>
    </citation>
    <scope>NUCLEOTIDE SEQUENCE</scope>
    <source>
        <strain evidence="3">PraFG1</strain>
    </source>
</reference>
<feature type="domain" description="Haemin-degrading HemS/ChuX" evidence="2">
    <location>
        <begin position="244"/>
        <end position="378"/>
    </location>
</feature>
<evidence type="ECO:0000313" key="4">
    <source>
        <dbReference type="Proteomes" id="UP000829560"/>
    </source>
</evidence>
<organism evidence="3 4">
    <name type="scientific">Psychrobacter raelei</name>
    <dbReference type="NCBI Taxonomy" id="2565531"/>
    <lineage>
        <taxon>Bacteria</taxon>
        <taxon>Pseudomonadati</taxon>
        <taxon>Pseudomonadota</taxon>
        <taxon>Gammaproteobacteria</taxon>
        <taxon>Moraxellales</taxon>
        <taxon>Moraxellaceae</taxon>
        <taxon>Psychrobacter</taxon>
    </lineage>
</organism>
<dbReference type="RefSeq" id="WP_338412004.1">
    <property type="nucleotide sequence ID" value="NZ_CP093310.2"/>
</dbReference>
<sequence length="394" mass="44144">MSTLASADTPAPSDSQLANNTSVQKDTALWNRYVDQKAQRKLWFPLEAAKELKVSELELLLASPYSQYMGTQCTDVLQALTGFEKLESIVRNELAVHEKTGQLKNLKLSGHTGLAIDVGGLDLRFFVHKWQHMLAFTDDSKADENSPGSLSIQFFDESGAAIAKVFLRDYSPAAITQWFELIAQHTAQAEANPQNVIVNLKPAAVNEPWQYHALNDDDKAKLQQKWLGLTDIHQFYILLKKLGIDRASSYLQAPENTTYQLDPKAIESLLTLAQQQAEPIMTFVGNSGVVQIQTGVVHQVKRMGSWINILDKKHTDFTLHLNDEALAQVWCVKRPTKDGTVTCIEGFDAYGNTIVTFFGQRQEGEPEKDYWRKLTASLVEQHLLIESPATELTK</sequence>
<name>A0AAT9PDG0_9GAMM</name>
<dbReference type="KEGG" id="prae:MN210_09875"/>
<protein>
    <submittedName>
        <fullName evidence="3">ChuX/HutX family heme-like substrate-binding protein</fullName>
    </submittedName>
</protein>
<gene>
    <name evidence="3" type="ORF">MN210_09875</name>
</gene>
<dbReference type="EMBL" id="CP093310">
    <property type="protein sequence ID" value="UNK04574.2"/>
    <property type="molecule type" value="Genomic_DNA"/>
</dbReference>
<dbReference type="InterPro" id="IPR007845">
    <property type="entry name" value="HemS/ChuX_dom"/>
</dbReference>
<feature type="region of interest" description="Disordered" evidence="1">
    <location>
        <begin position="1"/>
        <end position="20"/>
    </location>
</feature>
<dbReference type="SUPFAM" id="SSF144064">
    <property type="entry name" value="Heme iron utilization protein-like"/>
    <property type="match status" value="1"/>
</dbReference>
<accession>A0AAT9PDG0</accession>
<evidence type="ECO:0000259" key="2">
    <source>
        <dbReference type="Pfam" id="PF05171"/>
    </source>
</evidence>
<dbReference type="InterPro" id="IPR010413">
    <property type="entry name" value="HutX-like"/>
</dbReference>
<proteinExistence type="predicted"/>
<dbReference type="InterPro" id="IPR053733">
    <property type="entry name" value="Heme_Transport_Util_sf"/>
</dbReference>
<evidence type="ECO:0000256" key="1">
    <source>
        <dbReference type="SAM" id="MobiDB-lite"/>
    </source>
</evidence>
<dbReference type="Proteomes" id="UP000829560">
    <property type="component" value="Chromosome"/>
</dbReference>
<keyword evidence="4" id="KW-1185">Reference proteome</keyword>